<comment type="caution">
    <text evidence="1">The sequence shown here is derived from an EMBL/GenBank/DDBJ whole genome shotgun (WGS) entry which is preliminary data.</text>
</comment>
<gene>
    <name evidence="1" type="ORF">PV328_010354</name>
</gene>
<proteinExistence type="predicted"/>
<sequence length="351" mass="40119">MASLTIYYKLKEISYFTPYFNFHGLQTPVLTAPLTKSSPDTGPTIIQHEAVTVYNSVKKKVRDVIDFLHEALLVYTKEGLKLLKKRYHELPLILGGDFNIQFDTDEGLRCVHFLKKELNLNFVSGNTLGTTRHDSVTREVTISGHSRTHSSLMIRNASKPVAKKCLDGDHQRETAIEERTRTVPKKHHRPTYTIGTNPIFLMSKFIEGVLLSGDISEVTKSFVTKLSKQINVDYENVINFIPLGKCTERQPTDAERHILSNSNYHLINNLRDYKKSRINGITYTCVTINGLFVKRFDEQQRHFLNTEFIKCVNETPDIIFIEVTNLIEPAISISCLGTLYALKLPNLWETD</sequence>
<reference evidence="1" key="1">
    <citation type="journal article" date="2023" name="bioRxiv">
        <title>Scaffold-level genome assemblies of two parasitoid biocontrol wasps reveal the parthenogenesis mechanism and an associated novel virus.</title>
        <authorList>
            <person name="Inwood S."/>
            <person name="Skelly J."/>
            <person name="Guhlin J."/>
            <person name="Harrop T."/>
            <person name="Goldson S."/>
            <person name="Dearden P."/>
        </authorList>
    </citation>
    <scope>NUCLEOTIDE SEQUENCE</scope>
    <source>
        <strain evidence="1">Irish</strain>
        <tissue evidence="1">Whole body</tissue>
    </source>
</reference>
<reference evidence="1" key="2">
    <citation type="submission" date="2023-03" db="EMBL/GenBank/DDBJ databases">
        <authorList>
            <person name="Inwood S.N."/>
            <person name="Skelly J.G."/>
            <person name="Guhlin J."/>
            <person name="Harrop T.W.R."/>
            <person name="Goldson S.G."/>
            <person name="Dearden P.K."/>
        </authorList>
    </citation>
    <scope>NUCLEOTIDE SEQUENCE</scope>
    <source>
        <strain evidence="1">Irish</strain>
        <tissue evidence="1">Whole body</tissue>
    </source>
</reference>
<accession>A0AA39FHJ4</accession>
<dbReference type="EMBL" id="JAQQBS010000004">
    <property type="protein sequence ID" value="KAK0169710.1"/>
    <property type="molecule type" value="Genomic_DNA"/>
</dbReference>
<dbReference type="Proteomes" id="UP001168990">
    <property type="component" value="Unassembled WGS sequence"/>
</dbReference>
<keyword evidence="2" id="KW-1185">Reference proteome</keyword>
<evidence type="ECO:0000313" key="2">
    <source>
        <dbReference type="Proteomes" id="UP001168990"/>
    </source>
</evidence>
<dbReference type="AlphaFoldDB" id="A0AA39FHJ4"/>
<organism evidence="1 2">
    <name type="scientific">Microctonus aethiopoides</name>
    <dbReference type="NCBI Taxonomy" id="144406"/>
    <lineage>
        <taxon>Eukaryota</taxon>
        <taxon>Metazoa</taxon>
        <taxon>Ecdysozoa</taxon>
        <taxon>Arthropoda</taxon>
        <taxon>Hexapoda</taxon>
        <taxon>Insecta</taxon>
        <taxon>Pterygota</taxon>
        <taxon>Neoptera</taxon>
        <taxon>Endopterygota</taxon>
        <taxon>Hymenoptera</taxon>
        <taxon>Apocrita</taxon>
        <taxon>Ichneumonoidea</taxon>
        <taxon>Braconidae</taxon>
        <taxon>Euphorinae</taxon>
        <taxon>Microctonus</taxon>
    </lineage>
</organism>
<protein>
    <submittedName>
        <fullName evidence="1">Uncharacterized protein</fullName>
    </submittedName>
</protein>
<evidence type="ECO:0000313" key="1">
    <source>
        <dbReference type="EMBL" id="KAK0169710.1"/>
    </source>
</evidence>
<name>A0AA39FHJ4_9HYME</name>